<sequence>MPQEVARDILFKQRMGHTLRYSSLLKEEATNSKSVKEQIFDVEMELDDKITPKMKKLKINYLKDIVENCYPDKHISDDFTNSEQIKLCRQETFEKYIKAQDLLALRASDYMKFDRCLEDAGHNEMLIYACVNRVVGDFRKTNDLIVKKVENM</sequence>
<protein>
    <submittedName>
        <fullName evidence="1">Uncharacterized protein</fullName>
    </submittedName>
</protein>
<proteinExistence type="predicted"/>
<gene>
    <name evidence="1" type="ORF">SRAS04492_LOCUS57</name>
</gene>
<name>A0A7S3CJK7_9SPIT</name>
<accession>A0A7S3CJK7</accession>
<dbReference type="AlphaFoldDB" id="A0A7S3CJK7"/>
<dbReference type="EMBL" id="HBIA01000085">
    <property type="protein sequence ID" value="CAE0228274.1"/>
    <property type="molecule type" value="Transcribed_RNA"/>
</dbReference>
<organism evidence="1">
    <name type="scientific">Strombidium rassoulzadegani</name>
    <dbReference type="NCBI Taxonomy" id="1082188"/>
    <lineage>
        <taxon>Eukaryota</taxon>
        <taxon>Sar</taxon>
        <taxon>Alveolata</taxon>
        <taxon>Ciliophora</taxon>
        <taxon>Intramacronucleata</taxon>
        <taxon>Spirotrichea</taxon>
        <taxon>Oligotrichia</taxon>
        <taxon>Strombidiidae</taxon>
        <taxon>Strombidium</taxon>
    </lineage>
</organism>
<reference evidence="1" key="1">
    <citation type="submission" date="2021-01" db="EMBL/GenBank/DDBJ databases">
        <authorList>
            <person name="Corre E."/>
            <person name="Pelletier E."/>
            <person name="Niang G."/>
            <person name="Scheremetjew M."/>
            <person name="Finn R."/>
            <person name="Kale V."/>
            <person name="Holt S."/>
            <person name="Cochrane G."/>
            <person name="Meng A."/>
            <person name="Brown T."/>
            <person name="Cohen L."/>
        </authorList>
    </citation>
    <scope>NUCLEOTIDE SEQUENCE</scope>
    <source>
        <strain evidence="1">Ras09</strain>
    </source>
</reference>
<evidence type="ECO:0000313" key="1">
    <source>
        <dbReference type="EMBL" id="CAE0228274.1"/>
    </source>
</evidence>